<dbReference type="Gene3D" id="3.40.630.30">
    <property type="match status" value="1"/>
</dbReference>
<dbReference type="PANTHER" id="PTHR43877">
    <property type="entry name" value="AMINOALKYLPHOSPHONATE N-ACETYLTRANSFERASE-RELATED-RELATED"/>
    <property type="match status" value="1"/>
</dbReference>
<dbReference type="InterPro" id="IPR000182">
    <property type="entry name" value="GNAT_dom"/>
</dbReference>
<evidence type="ECO:0000259" key="3">
    <source>
        <dbReference type="PROSITE" id="PS51186"/>
    </source>
</evidence>
<dbReference type="RefSeq" id="WP_052653666.1">
    <property type="nucleotide sequence ID" value="NZ_CCXS01000001.1"/>
</dbReference>
<dbReference type="InterPro" id="IPR016181">
    <property type="entry name" value="Acyl_CoA_acyltransferase"/>
</dbReference>
<dbReference type="GO" id="GO:0016747">
    <property type="term" value="F:acyltransferase activity, transferring groups other than amino-acyl groups"/>
    <property type="evidence" value="ECO:0007669"/>
    <property type="project" value="InterPro"/>
</dbReference>
<evidence type="ECO:0000256" key="1">
    <source>
        <dbReference type="ARBA" id="ARBA00022679"/>
    </source>
</evidence>
<keyword evidence="2" id="KW-0012">Acyltransferase</keyword>
<dbReference type="PANTHER" id="PTHR43877:SF2">
    <property type="entry name" value="AMINOALKYLPHOSPHONATE N-ACETYLTRANSFERASE-RELATED"/>
    <property type="match status" value="1"/>
</dbReference>
<feature type="domain" description="N-acetyltransferase" evidence="3">
    <location>
        <begin position="1"/>
        <end position="138"/>
    </location>
</feature>
<name>A0A098ER22_9BACL</name>
<evidence type="ECO:0000313" key="5">
    <source>
        <dbReference type="Proteomes" id="UP000043699"/>
    </source>
</evidence>
<evidence type="ECO:0000313" key="4">
    <source>
        <dbReference type="EMBL" id="CEG24252.1"/>
    </source>
</evidence>
<dbReference type="Proteomes" id="UP000043699">
    <property type="component" value="Unassembled WGS sequence"/>
</dbReference>
<organism evidence="4 5">
    <name type="scientific">Planococcus massiliensis</name>
    <dbReference type="NCBI Taxonomy" id="1499687"/>
    <lineage>
        <taxon>Bacteria</taxon>
        <taxon>Bacillati</taxon>
        <taxon>Bacillota</taxon>
        <taxon>Bacilli</taxon>
        <taxon>Bacillales</taxon>
        <taxon>Caryophanaceae</taxon>
        <taxon>Planococcus</taxon>
    </lineage>
</organism>
<dbReference type="OrthoDB" id="9787920at2"/>
<evidence type="ECO:0000256" key="2">
    <source>
        <dbReference type="ARBA" id="ARBA00023315"/>
    </source>
</evidence>
<accession>A0A098ER22</accession>
<dbReference type="SUPFAM" id="SSF55729">
    <property type="entry name" value="Acyl-CoA N-acyltransferases (Nat)"/>
    <property type="match status" value="1"/>
</dbReference>
<proteinExistence type="predicted"/>
<dbReference type="STRING" id="1499687.BN1080_03273"/>
<protein>
    <submittedName>
        <fullName evidence="4">Acetyltransferase (GNAT) family protein</fullName>
    </submittedName>
</protein>
<sequence length="138" mass="15999">MRIVQQKIKEDREFIRQKVIEHNMASVPDEIKSPIDEVSFIARSDSGEIIGGITGTGFWQHMHIDFLWVDESVRGQRIAAQLMKQMEEYARQAGCRLMVVDTFSFQAPGFYKKQGFTQFGVLEDHPAGHSHHYFEKRL</sequence>
<gene>
    <name evidence="4" type="ORF">BN1080_03273</name>
</gene>
<keyword evidence="1 4" id="KW-0808">Transferase</keyword>
<reference evidence="4 5" key="1">
    <citation type="submission" date="2014-09" db="EMBL/GenBank/DDBJ databases">
        <authorList>
            <person name="Urmite Genomes Urmite Genomes"/>
        </authorList>
    </citation>
    <scope>NUCLEOTIDE SEQUENCE [LARGE SCALE GENOMIC DNA]</scope>
    <source>
        <strain evidence="4 5">ES2</strain>
    </source>
</reference>
<dbReference type="InterPro" id="IPR050832">
    <property type="entry name" value="Bact_Acetyltransf"/>
</dbReference>
<dbReference type="Pfam" id="PF00583">
    <property type="entry name" value="Acetyltransf_1"/>
    <property type="match status" value="1"/>
</dbReference>
<keyword evidence="5" id="KW-1185">Reference proteome</keyword>
<dbReference type="EMBL" id="CCXS01000001">
    <property type="protein sequence ID" value="CEG24252.1"/>
    <property type="molecule type" value="Genomic_DNA"/>
</dbReference>
<dbReference type="AlphaFoldDB" id="A0A098ER22"/>
<dbReference type="CDD" id="cd04301">
    <property type="entry name" value="NAT_SF"/>
    <property type="match status" value="1"/>
</dbReference>
<dbReference type="PROSITE" id="PS51186">
    <property type="entry name" value="GNAT"/>
    <property type="match status" value="1"/>
</dbReference>